<evidence type="ECO:0000313" key="6">
    <source>
        <dbReference type="Proteomes" id="UP001519309"/>
    </source>
</evidence>
<feature type="domain" description="DUF4328" evidence="2">
    <location>
        <begin position="83"/>
        <end position="215"/>
    </location>
</feature>
<gene>
    <name evidence="3" type="ORF">AVL59_00935</name>
    <name evidence="4" type="ORF">J2Z21_003680</name>
</gene>
<keyword evidence="1" id="KW-0472">Membrane</keyword>
<dbReference type="Proteomes" id="UP001519309">
    <property type="component" value="Unassembled WGS sequence"/>
</dbReference>
<proteinExistence type="predicted"/>
<keyword evidence="6" id="KW-1185">Reference proteome</keyword>
<keyword evidence="1" id="KW-0812">Transmembrane</keyword>
<reference evidence="4 6" key="2">
    <citation type="submission" date="2021-03" db="EMBL/GenBank/DDBJ databases">
        <title>Genomic Encyclopedia of Type Strains, Phase IV (KMG-IV): sequencing the most valuable type-strain genomes for metagenomic binning, comparative biology and taxonomic classification.</title>
        <authorList>
            <person name="Goeker M."/>
        </authorList>
    </citation>
    <scope>NUCLEOTIDE SEQUENCE [LARGE SCALE GENOMIC DNA]</scope>
    <source>
        <strain evidence="4 6">DSM 40499</strain>
    </source>
</reference>
<dbReference type="EMBL" id="JAGGLP010000007">
    <property type="protein sequence ID" value="MBP2050730.1"/>
    <property type="molecule type" value="Genomic_DNA"/>
</dbReference>
<evidence type="ECO:0000256" key="1">
    <source>
        <dbReference type="SAM" id="Phobius"/>
    </source>
</evidence>
<feature type="transmembrane region" description="Helical" evidence="1">
    <location>
        <begin position="23"/>
        <end position="41"/>
    </location>
</feature>
<evidence type="ECO:0000259" key="2">
    <source>
        <dbReference type="Pfam" id="PF14219"/>
    </source>
</evidence>
<protein>
    <recommendedName>
        <fullName evidence="2">DUF4328 domain-containing protein</fullName>
    </recommendedName>
</protein>
<dbReference type="AlphaFoldDB" id="A0A1B1AP19"/>
<dbReference type="RefSeq" id="WP_067299314.1">
    <property type="nucleotide sequence ID" value="NZ_CP016279.1"/>
</dbReference>
<sequence length="238" mass="25176">MNDQIAEPAAQPAASLDPLPVRVSQGLTIGALLLAALAWVVRGVWEIRLAVAGEPASGPPDQGNGVHRPLNGLEDSYHLVTSLGGGVAFLCALLFLAWLWRVRDNARALSGQTPKYAGIWVCFGWIVPIANLWFPRGIVADAYRTTAPGRKLPVSVNVWWGCWLTGMLSGVGIVYRDSTDEIIARAYDEVWPLLLSDAAVVGAAVAGAFAVRAVTAVQLERIARGRGAVTTEAAAGEG</sequence>
<evidence type="ECO:0000313" key="3">
    <source>
        <dbReference type="EMBL" id="ANP48328.1"/>
    </source>
</evidence>
<dbReference type="EMBL" id="CP016279">
    <property type="protein sequence ID" value="ANP48328.1"/>
    <property type="molecule type" value="Genomic_DNA"/>
</dbReference>
<feature type="transmembrane region" description="Helical" evidence="1">
    <location>
        <begin position="190"/>
        <end position="211"/>
    </location>
</feature>
<dbReference type="STRING" id="68214.AVL59_00935"/>
<accession>A0A1B1AP19</accession>
<evidence type="ECO:0000313" key="5">
    <source>
        <dbReference type="Proteomes" id="UP000092659"/>
    </source>
</evidence>
<reference evidence="3 5" key="1">
    <citation type="submission" date="2016-06" db="EMBL/GenBank/DDBJ databases">
        <title>Complete genome sequence of Streptomyces griseochromogenes ATCC 14511, the Blasticidin S producer.</title>
        <authorList>
            <person name="Wu L."/>
        </authorList>
    </citation>
    <scope>NUCLEOTIDE SEQUENCE [LARGE SCALE GENOMIC DNA]</scope>
    <source>
        <strain evidence="3 5">ATCC 14511</strain>
    </source>
</reference>
<dbReference type="InterPro" id="IPR025565">
    <property type="entry name" value="DUF4328"/>
</dbReference>
<name>A0A1B1AP19_9ACTN</name>
<dbReference type="KEGG" id="sgs:AVL59_00935"/>
<dbReference type="Proteomes" id="UP000092659">
    <property type="component" value="Chromosome"/>
</dbReference>
<dbReference type="Pfam" id="PF14219">
    <property type="entry name" value="DUF4328"/>
    <property type="match status" value="1"/>
</dbReference>
<keyword evidence="1" id="KW-1133">Transmembrane helix</keyword>
<feature type="transmembrane region" description="Helical" evidence="1">
    <location>
        <begin position="77"/>
        <end position="100"/>
    </location>
</feature>
<organism evidence="3 5">
    <name type="scientific">Streptomyces griseochromogenes</name>
    <dbReference type="NCBI Taxonomy" id="68214"/>
    <lineage>
        <taxon>Bacteria</taxon>
        <taxon>Bacillati</taxon>
        <taxon>Actinomycetota</taxon>
        <taxon>Actinomycetes</taxon>
        <taxon>Kitasatosporales</taxon>
        <taxon>Streptomycetaceae</taxon>
        <taxon>Streptomyces</taxon>
    </lineage>
</organism>
<feature type="transmembrane region" description="Helical" evidence="1">
    <location>
        <begin position="116"/>
        <end position="134"/>
    </location>
</feature>
<feature type="transmembrane region" description="Helical" evidence="1">
    <location>
        <begin position="154"/>
        <end position="175"/>
    </location>
</feature>
<evidence type="ECO:0000313" key="4">
    <source>
        <dbReference type="EMBL" id="MBP2050730.1"/>
    </source>
</evidence>